<dbReference type="AlphaFoldDB" id="A0A875RNS2"/>
<feature type="repeat" description="WD" evidence="3">
    <location>
        <begin position="127"/>
        <end position="150"/>
    </location>
</feature>
<accession>A0A875RNS2</accession>
<keyword evidence="5" id="KW-1185">Reference proteome</keyword>
<dbReference type="SUPFAM" id="SSF50978">
    <property type="entry name" value="WD40 repeat-like"/>
    <property type="match status" value="1"/>
</dbReference>
<dbReference type="InterPro" id="IPR036322">
    <property type="entry name" value="WD40_repeat_dom_sf"/>
</dbReference>
<gene>
    <name evidence="4" type="ORF">FOA43_001421</name>
</gene>
<dbReference type="PRINTS" id="PR00320">
    <property type="entry name" value="GPROTEINBRPT"/>
</dbReference>
<dbReference type="InterPro" id="IPR020472">
    <property type="entry name" value="WD40_PAC1"/>
</dbReference>
<name>A0A875RNS2_EENNA</name>
<dbReference type="PANTHER" id="PTHR19848">
    <property type="entry name" value="WD40 REPEAT PROTEIN"/>
    <property type="match status" value="1"/>
</dbReference>
<dbReference type="CDD" id="cd00200">
    <property type="entry name" value="WD40"/>
    <property type="match status" value="1"/>
</dbReference>
<feature type="repeat" description="WD" evidence="3">
    <location>
        <begin position="160"/>
        <end position="202"/>
    </location>
</feature>
<dbReference type="InterPro" id="IPR015943">
    <property type="entry name" value="WD40/YVTN_repeat-like_dom_sf"/>
</dbReference>
<evidence type="ECO:0008006" key="6">
    <source>
        <dbReference type="Google" id="ProtNLM"/>
    </source>
</evidence>
<evidence type="ECO:0000256" key="3">
    <source>
        <dbReference type="PROSITE-ProRule" id="PRU00221"/>
    </source>
</evidence>
<proteinExistence type="predicted"/>
<dbReference type="InterPro" id="IPR001680">
    <property type="entry name" value="WD40_rpt"/>
</dbReference>
<dbReference type="Gene3D" id="2.130.10.10">
    <property type="entry name" value="YVTN repeat-like/Quinoprotein amine dehydrogenase"/>
    <property type="match status" value="2"/>
</dbReference>
<dbReference type="PANTHER" id="PTHR19848:SF8">
    <property type="entry name" value="F-BOX AND WD REPEAT DOMAIN CONTAINING 7"/>
    <property type="match status" value="1"/>
</dbReference>
<dbReference type="GeneID" id="62194822"/>
<evidence type="ECO:0000313" key="5">
    <source>
        <dbReference type="Proteomes" id="UP000662931"/>
    </source>
</evidence>
<reference evidence="4" key="1">
    <citation type="submission" date="2020-10" db="EMBL/GenBank/DDBJ databases">
        <authorList>
            <person name="Roach M.J.R."/>
        </authorList>
    </citation>
    <scope>NUCLEOTIDE SEQUENCE</scope>
    <source>
        <strain evidence="4">CBS 1945</strain>
    </source>
</reference>
<organism evidence="4 5">
    <name type="scientific">Eeniella nana</name>
    <name type="common">Yeast</name>
    <name type="synonym">Brettanomyces nanus</name>
    <dbReference type="NCBI Taxonomy" id="13502"/>
    <lineage>
        <taxon>Eukaryota</taxon>
        <taxon>Fungi</taxon>
        <taxon>Dikarya</taxon>
        <taxon>Ascomycota</taxon>
        <taxon>Saccharomycotina</taxon>
        <taxon>Pichiomycetes</taxon>
        <taxon>Pichiales</taxon>
        <taxon>Pichiaceae</taxon>
        <taxon>Brettanomyces</taxon>
    </lineage>
</organism>
<keyword evidence="1 3" id="KW-0853">WD repeat</keyword>
<dbReference type="KEGG" id="bnn:FOA43_001421"/>
<dbReference type="Proteomes" id="UP000662931">
    <property type="component" value="Chromosome 1"/>
</dbReference>
<dbReference type="PROSITE" id="PS50294">
    <property type="entry name" value="WD_REPEATS_REGION"/>
    <property type="match status" value="2"/>
</dbReference>
<dbReference type="SMART" id="SM00320">
    <property type="entry name" value="WD40"/>
    <property type="match status" value="7"/>
</dbReference>
<evidence type="ECO:0000313" key="4">
    <source>
        <dbReference type="EMBL" id="QPG74100.1"/>
    </source>
</evidence>
<dbReference type="InterPro" id="IPR019775">
    <property type="entry name" value="WD40_repeat_CS"/>
</dbReference>
<feature type="repeat" description="WD" evidence="3">
    <location>
        <begin position="88"/>
        <end position="114"/>
    </location>
</feature>
<evidence type="ECO:0000256" key="2">
    <source>
        <dbReference type="ARBA" id="ARBA00022737"/>
    </source>
</evidence>
<feature type="repeat" description="WD" evidence="3">
    <location>
        <begin position="427"/>
        <end position="441"/>
    </location>
</feature>
<keyword evidence="2" id="KW-0677">Repeat</keyword>
<protein>
    <recommendedName>
        <fullName evidence="6">Lissencephaly-1 homolog</fullName>
    </recommendedName>
</protein>
<feature type="repeat" description="WD" evidence="3">
    <location>
        <begin position="321"/>
        <end position="356"/>
    </location>
</feature>
<dbReference type="PROSITE" id="PS50082">
    <property type="entry name" value="WD_REPEATS_2"/>
    <property type="match status" value="5"/>
</dbReference>
<dbReference type="PROSITE" id="PS00678">
    <property type="entry name" value="WD_REPEATS_1"/>
    <property type="match status" value="2"/>
</dbReference>
<evidence type="ECO:0000256" key="1">
    <source>
        <dbReference type="ARBA" id="ARBA00022574"/>
    </source>
</evidence>
<dbReference type="OrthoDB" id="10264588at2759"/>
<dbReference type="EMBL" id="CP064812">
    <property type="protein sequence ID" value="QPG74100.1"/>
    <property type="molecule type" value="Genomic_DNA"/>
</dbReference>
<dbReference type="RefSeq" id="XP_038777665.1">
    <property type="nucleotide sequence ID" value="XM_038921737.1"/>
</dbReference>
<sequence length="441" mass="49455">MDSPYLSERQLTELHKSIVQYLGSKADRDSDNDYTLLDYLKKIYELEKQLQEQTKIIEDYDTLLQNGNGSTVTRDKYHWFPKRVRATLRYHQASVTALAFHPYNPILVTAGQDGDHQQSLLSAYSHFSDSSVYLASASSDLLVKIWDLNSTAYNVPIRTLSGHSHLVSAALFSKIDPSKLVTSSRDCTIKVWDVTSGWCIKTIQGHSDWVRNLDLVSDSEGDEFLLSCSNDQSVRLTHLNSGTGIGLCIGHEQVVEDVVFIPLQRETKEIDDPLYLKLNYKYCASCGRDNLIKIWKLPLPDLTTGVPRPSADPRGKLVYQIEGHTTWVRKLAIHPNGQFLVSCSDDKTIKFWDLKSIFSAIEGGSVDASASGGIRPTVILKDHENFVNVIRFADPVLADDYAKFAHSTDEKDQHKAKKLLAQGIRCYLASGSADNTVKVWV</sequence>
<dbReference type="Pfam" id="PF00400">
    <property type="entry name" value="WD40"/>
    <property type="match status" value="6"/>
</dbReference>